<gene>
    <name evidence="1" type="ORF">PoB_005440700</name>
</gene>
<reference evidence="1 2" key="1">
    <citation type="journal article" date="2021" name="Elife">
        <title>Chloroplast acquisition without the gene transfer in kleptoplastic sea slugs, Plakobranchus ocellatus.</title>
        <authorList>
            <person name="Maeda T."/>
            <person name="Takahashi S."/>
            <person name="Yoshida T."/>
            <person name="Shimamura S."/>
            <person name="Takaki Y."/>
            <person name="Nagai Y."/>
            <person name="Toyoda A."/>
            <person name="Suzuki Y."/>
            <person name="Arimoto A."/>
            <person name="Ishii H."/>
            <person name="Satoh N."/>
            <person name="Nishiyama T."/>
            <person name="Hasebe M."/>
            <person name="Maruyama T."/>
            <person name="Minagawa J."/>
            <person name="Obokata J."/>
            <person name="Shigenobu S."/>
        </authorList>
    </citation>
    <scope>NUCLEOTIDE SEQUENCE [LARGE SCALE GENOMIC DNA]</scope>
</reference>
<evidence type="ECO:0000313" key="2">
    <source>
        <dbReference type="Proteomes" id="UP000735302"/>
    </source>
</evidence>
<sequence length="86" mass="9657">MLFLSSLAGNGPWTCQKYLKTASLSERHRPCAGDVSGAYSQQTLPGTLQKQFCHSLQPIPGARFDEGYNAKINDWEITRYTQTNFN</sequence>
<evidence type="ECO:0000313" key="1">
    <source>
        <dbReference type="EMBL" id="GFO27902.1"/>
    </source>
</evidence>
<dbReference type="EMBL" id="BLXT01005980">
    <property type="protein sequence ID" value="GFO27902.1"/>
    <property type="molecule type" value="Genomic_DNA"/>
</dbReference>
<name>A0AAV4C9G1_9GAST</name>
<organism evidence="1 2">
    <name type="scientific">Plakobranchus ocellatus</name>
    <dbReference type="NCBI Taxonomy" id="259542"/>
    <lineage>
        <taxon>Eukaryota</taxon>
        <taxon>Metazoa</taxon>
        <taxon>Spiralia</taxon>
        <taxon>Lophotrochozoa</taxon>
        <taxon>Mollusca</taxon>
        <taxon>Gastropoda</taxon>
        <taxon>Heterobranchia</taxon>
        <taxon>Euthyneura</taxon>
        <taxon>Panpulmonata</taxon>
        <taxon>Sacoglossa</taxon>
        <taxon>Placobranchoidea</taxon>
        <taxon>Plakobranchidae</taxon>
        <taxon>Plakobranchus</taxon>
    </lineage>
</organism>
<proteinExistence type="predicted"/>
<accession>A0AAV4C9G1</accession>
<protein>
    <submittedName>
        <fullName evidence="1">Uncharacterized protein</fullName>
    </submittedName>
</protein>
<comment type="caution">
    <text evidence="1">The sequence shown here is derived from an EMBL/GenBank/DDBJ whole genome shotgun (WGS) entry which is preliminary data.</text>
</comment>
<keyword evidence="2" id="KW-1185">Reference proteome</keyword>
<dbReference type="AlphaFoldDB" id="A0AAV4C9G1"/>
<dbReference type="Proteomes" id="UP000735302">
    <property type="component" value="Unassembled WGS sequence"/>
</dbReference>